<dbReference type="AlphaFoldDB" id="A0A821FXU2"/>
<dbReference type="GO" id="GO:0005507">
    <property type="term" value="F:copper ion binding"/>
    <property type="evidence" value="ECO:0007669"/>
    <property type="project" value="InterPro"/>
</dbReference>
<dbReference type="EMBL" id="CAJOBR010002582">
    <property type="protein sequence ID" value="CAF4691389.1"/>
    <property type="molecule type" value="Genomic_DNA"/>
</dbReference>
<evidence type="ECO:0000313" key="13">
    <source>
        <dbReference type="EMBL" id="CAF4691389.1"/>
    </source>
</evidence>
<dbReference type="Proteomes" id="UP000663865">
    <property type="component" value="Unassembled WGS sequence"/>
</dbReference>
<proteinExistence type="predicted"/>
<evidence type="ECO:0000313" key="12">
    <source>
        <dbReference type="EMBL" id="CAF4657849.1"/>
    </source>
</evidence>
<dbReference type="EMBL" id="CAJOBQ010005539">
    <property type="protein sequence ID" value="CAF4657849.1"/>
    <property type="molecule type" value="Genomic_DNA"/>
</dbReference>
<dbReference type="EMBL" id="CAJOBP010002359">
    <property type="protein sequence ID" value="CAF4350521.1"/>
    <property type="molecule type" value="Genomic_DNA"/>
</dbReference>
<accession>A0A821FXU2</accession>
<evidence type="ECO:0000256" key="1">
    <source>
        <dbReference type="ARBA" id="ARBA00022723"/>
    </source>
</evidence>
<comment type="caution">
    <text evidence="12">The sequence shown here is derived from an EMBL/GenBank/DDBJ whole genome shotgun (WGS) entry which is preliminary data.</text>
</comment>
<dbReference type="Proteomes" id="UP000663872">
    <property type="component" value="Unassembled WGS sequence"/>
</dbReference>
<name>A0A821FXU2_9BILA</name>
<evidence type="ECO:0000313" key="5">
    <source>
        <dbReference type="EMBL" id="CAF3388781.1"/>
    </source>
</evidence>
<dbReference type="Gene3D" id="2.60.40.420">
    <property type="entry name" value="Cupredoxins - blue copper proteins"/>
    <property type="match status" value="1"/>
</dbReference>
<dbReference type="EMBL" id="CAJOBO010000403">
    <property type="protein sequence ID" value="CAF4212879.1"/>
    <property type="molecule type" value="Genomic_DNA"/>
</dbReference>
<evidence type="ECO:0000313" key="7">
    <source>
        <dbReference type="EMBL" id="CAF3462267.1"/>
    </source>
</evidence>
<dbReference type="SUPFAM" id="SSF49503">
    <property type="entry name" value="Cupredoxins"/>
    <property type="match status" value="1"/>
</dbReference>
<keyword evidence="15" id="KW-1185">Reference proteome</keyword>
<dbReference type="EMBL" id="CAJNYT010004781">
    <property type="protein sequence ID" value="CAF3690649.1"/>
    <property type="molecule type" value="Genomic_DNA"/>
</dbReference>
<reference evidence="12" key="1">
    <citation type="submission" date="2021-02" db="EMBL/GenBank/DDBJ databases">
        <authorList>
            <person name="Nowell W R."/>
        </authorList>
    </citation>
    <scope>NUCLEOTIDE SEQUENCE</scope>
</reference>
<dbReference type="Proteomes" id="UP000663825">
    <property type="component" value="Unassembled WGS sequence"/>
</dbReference>
<dbReference type="Proteomes" id="UP000663869">
    <property type="component" value="Unassembled WGS sequence"/>
</dbReference>
<dbReference type="Pfam" id="PF00127">
    <property type="entry name" value="Copper-bind"/>
    <property type="match status" value="1"/>
</dbReference>
<evidence type="ECO:0000313" key="14">
    <source>
        <dbReference type="Proteomes" id="UP000663862"/>
    </source>
</evidence>
<dbReference type="Proteomes" id="UP000663862">
    <property type="component" value="Unassembled WGS sequence"/>
</dbReference>
<dbReference type="Proteomes" id="UP000663838">
    <property type="component" value="Unassembled WGS sequence"/>
</dbReference>
<dbReference type="EMBL" id="CAJNYU010000755">
    <property type="protein sequence ID" value="CAF3388781.1"/>
    <property type="molecule type" value="Genomic_DNA"/>
</dbReference>
<evidence type="ECO:0000313" key="15">
    <source>
        <dbReference type="Proteomes" id="UP000663873"/>
    </source>
</evidence>
<dbReference type="GO" id="GO:0009055">
    <property type="term" value="F:electron transfer activity"/>
    <property type="evidence" value="ECO:0007669"/>
    <property type="project" value="InterPro"/>
</dbReference>
<evidence type="ECO:0000313" key="6">
    <source>
        <dbReference type="EMBL" id="CAF3422769.1"/>
    </source>
</evidence>
<organism evidence="12 14">
    <name type="scientific">Rotaria socialis</name>
    <dbReference type="NCBI Taxonomy" id="392032"/>
    <lineage>
        <taxon>Eukaryota</taxon>
        <taxon>Metazoa</taxon>
        <taxon>Spiralia</taxon>
        <taxon>Gnathifera</taxon>
        <taxon>Rotifera</taxon>
        <taxon>Eurotatoria</taxon>
        <taxon>Bdelloidea</taxon>
        <taxon>Philodinida</taxon>
        <taxon>Philodinidae</taxon>
        <taxon>Rotaria</taxon>
    </lineage>
</organism>
<dbReference type="Proteomes" id="UP000663833">
    <property type="component" value="Unassembled WGS sequence"/>
</dbReference>
<dbReference type="Proteomes" id="UP000663873">
    <property type="component" value="Unassembled WGS sequence"/>
</dbReference>
<keyword evidence="2" id="KW-0186">Copper</keyword>
<keyword evidence="1" id="KW-0479">Metal-binding</keyword>
<dbReference type="EMBL" id="CAJOBS010000516">
    <property type="protein sequence ID" value="CAF4593567.1"/>
    <property type="molecule type" value="Genomic_DNA"/>
</dbReference>
<evidence type="ECO:0000313" key="4">
    <source>
        <dbReference type="EMBL" id="CAF3352799.1"/>
    </source>
</evidence>
<dbReference type="EMBL" id="CAJNXB010006008">
    <property type="protein sequence ID" value="CAF3462267.1"/>
    <property type="molecule type" value="Genomic_DNA"/>
</dbReference>
<dbReference type="InterPro" id="IPR000923">
    <property type="entry name" value="BlueCu_1"/>
</dbReference>
<evidence type="ECO:0000313" key="9">
    <source>
        <dbReference type="EMBL" id="CAF4212879.1"/>
    </source>
</evidence>
<sequence>MFVNANLALNGSTSPNLNLNVHNQLIFNLTTNVSIHPLLICQNSSIPHFCQGANGANALSTPITLAGASISITFTNAGIYKYGCKNHPGMGAMINVTSTSGTRNKLSGWFLLITLIATIFI</sequence>
<evidence type="ECO:0000313" key="11">
    <source>
        <dbReference type="EMBL" id="CAF4593567.1"/>
    </source>
</evidence>
<protein>
    <recommendedName>
        <fullName evidence="3">Blue (type 1) copper domain-containing protein</fullName>
    </recommendedName>
</protein>
<dbReference type="Proteomes" id="UP000663851">
    <property type="component" value="Unassembled WGS sequence"/>
</dbReference>
<evidence type="ECO:0000313" key="10">
    <source>
        <dbReference type="EMBL" id="CAF4350521.1"/>
    </source>
</evidence>
<dbReference type="EMBL" id="CAJNYV010001466">
    <property type="protein sequence ID" value="CAF3422769.1"/>
    <property type="molecule type" value="Genomic_DNA"/>
</dbReference>
<evidence type="ECO:0000313" key="8">
    <source>
        <dbReference type="EMBL" id="CAF3690649.1"/>
    </source>
</evidence>
<dbReference type="InterPro" id="IPR008972">
    <property type="entry name" value="Cupredoxin"/>
</dbReference>
<gene>
    <name evidence="5" type="ORF">FME351_LOCUS7950</name>
    <name evidence="8" type="ORF">GRG538_LOCUS27663</name>
    <name evidence="9" type="ORF">HFQ381_LOCUS8161</name>
    <name evidence="6" type="ORF">KIK155_LOCUS10094</name>
    <name evidence="4" type="ORF">LUA448_LOCUS13222</name>
    <name evidence="13" type="ORF">QYT958_LOCUS17220</name>
    <name evidence="7" type="ORF">TIS948_LOCUS32730</name>
    <name evidence="11" type="ORF">TOA249_LOCUS10110</name>
    <name evidence="12" type="ORF">TSG867_LOCUS31170</name>
    <name evidence="10" type="ORF">UJA718_LOCUS15764</name>
</gene>
<evidence type="ECO:0000259" key="3">
    <source>
        <dbReference type="Pfam" id="PF00127"/>
    </source>
</evidence>
<evidence type="ECO:0000256" key="2">
    <source>
        <dbReference type="ARBA" id="ARBA00023008"/>
    </source>
</evidence>
<dbReference type="EMBL" id="CAJNYD010001594">
    <property type="protein sequence ID" value="CAF3352799.1"/>
    <property type="molecule type" value="Genomic_DNA"/>
</dbReference>
<dbReference type="Proteomes" id="UP000663848">
    <property type="component" value="Unassembled WGS sequence"/>
</dbReference>
<feature type="domain" description="Blue (type 1) copper" evidence="3">
    <location>
        <begin position="60"/>
        <end position="95"/>
    </location>
</feature>